<dbReference type="EMBL" id="DVOL01000085">
    <property type="protein sequence ID" value="HIV11202.1"/>
    <property type="molecule type" value="Genomic_DNA"/>
</dbReference>
<evidence type="ECO:0000313" key="6">
    <source>
        <dbReference type="EMBL" id="HIV11202.1"/>
    </source>
</evidence>
<dbReference type="InterPro" id="IPR002772">
    <property type="entry name" value="Glyco_hydro_3_C"/>
</dbReference>
<dbReference type="Pfam" id="PF14310">
    <property type="entry name" value="Fn3-like"/>
    <property type="match status" value="1"/>
</dbReference>
<evidence type="ECO:0000313" key="7">
    <source>
        <dbReference type="Proteomes" id="UP000823960"/>
    </source>
</evidence>
<dbReference type="SMART" id="SM01217">
    <property type="entry name" value="Fn3_like"/>
    <property type="match status" value="1"/>
</dbReference>
<dbReference type="PROSITE" id="PS00775">
    <property type="entry name" value="GLYCOSYL_HYDROL_F3"/>
    <property type="match status" value="1"/>
</dbReference>
<evidence type="ECO:0000256" key="3">
    <source>
        <dbReference type="ARBA" id="ARBA00023277"/>
    </source>
</evidence>
<reference evidence="6" key="1">
    <citation type="submission" date="2020-10" db="EMBL/GenBank/DDBJ databases">
        <authorList>
            <person name="Gilroy R."/>
        </authorList>
    </citation>
    <scope>NUCLEOTIDE SEQUENCE</scope>
    <source>
        <strain evidence="6">1370</strain>
    </source>
</reference>
<evidence type="ECO:0000256" key="1">
    <source>
        <dbReference type="ARBA" id="ARBA00005336"/>
    </source>
</evidence>
<dbReference type="SUPFAM" id="SSF51445">
    <property type="entry name" value="(Trans)glycosidases"/>
    <property type="match status" value="1"/>
</dbReference>
<proteinExistence type="inferred from homology"/>
<dbReference type="InterPro" id="IPR013783">
    <property type="entry name" value="Ig-like_fold"/>
</dbReference>
<organism evidence="6 7">
    <name type="scientific">Candidatus Faeciplasma avium</name>
    <dbReference type="NCBI Taxonomy" id="2840798"/>
    <lineage>
        <taxon>Bacteria</taxon>
        <taxon>Bacillati</taxon>
        <taxon>Bacillota</taxon>
        <taxon>Clostridia</taxon>
        <taxon>Eubacteriales</taxon>
        <taxon>Oscillospiraceae</taxon>
        <taxon>Oscillospiraceae incertae sedis</taxon>
        <taxon>Candidatus Faeciplasma</taxon>
    </lineage>
</organism>
<reference evidence="6" key="2">
    <citation type="journal article" date="2021" name="PeerJ">
        <title>Extensive microbial diversity within the chicken gut microbiome revealed by metagenomics and culture.</title>
        <authorList>
            <person name="Gilroy R."/>
            <person name="Ravi A."/>
            <person name="Getino M."/>
            <person name="Pursley I."/>
            <person name="Horton D.L."/>
            <person name="Alikhan N.F."/>
            <person name="Baker D."/>
            <person name="Gharbi K."/>
            <person name="Hall N."/>
            <person name="Watson M."/>
            <person name="Adriaenssens E.M."/>
            <person name="Foster-Nyarko E."/>
            <person name="Jarju S."/>
            <person name="Secka A."/>
            <person name="Antonio M."/>
            <person name="Oren A."/>
            <person name="Chaudhuri R.R."/>
            <person name="La Ragione R."/>
            <person name="Hildebrand F."/>
            <person name="Pallen M.J."/>
        </authorList>
    </citation>
    <scope>NUCLEOTIDE SEQUENCE</scope>
    <source>
        <strain evidence="6">1370</strain>
    </source>
</reference>
<dbReference type="InterPro" id="IPR050288">
    <property type="entry name" value="Cellulose_deg_GH3"/>
</dbReference>
<dbReference type="InterPro" id="IPR001764">
    <property type="entry name" value="Glyco_hydro_3_N"/>
</dbReference>
<dbReference type="Proteomes" id="UP000823960">
    <property type="component" value="Unassembled WGS sequence"/>
</dbReference>
<dbReference type="InterPro" id="IPR017853">
    <property type="entry name" value="GH"/>
</dbReference>
<dbReference type="InterPro" id="IPR019800">
    <property type="entry name" value="Glyco_hydro_3_AS"/>
</dbReference>
<dbReference type="Gene3D" id="3.40.50.1700">
    <property type="entry name" value="Glycoside hydrolase family 3 C-terminal domain"/>
    <property type="match status" value="1"/>
</dbReference>
<keyword evidence="3" id="KW-0119">Carbohydrate metabolism</keyword>
<comment type="caution">
    <text evidence="6">The sequence shown here is derived from an EMBL/GenBank/DDBJ whole genome shotgun (WGS) entry which is preliminary data.</text>
</comment>
<protein>
    <submittedName>
        <fullName evidence="6">Glycoside hydrolase family 3 C-terminal domain-containing protein</fullName>
    </submittedName>
</protein>
<keyword evidence="2 4" id="KW-0378">Hydrolase</keyword>
<comment type="similarity">
    <text evidence="1 4">Belongs to the glycosyl hydrolase 3 family.</text>
</comment>
<dbReference type="SUPFAM" id="SSF52279">
    <property type="entry name" value="Beta-D-glucan exohydrolase, C-terminal domain"/>
    <property type="match status" value="1"/>
</dbReference>
<dbReference type="Pfam" id="PF00933">
    <property type="entry name" value="Glyco_hydro_3"/>
    <property type="match status" value="1"/>
</dbReference>
<dbReference type="PRINTS" id="PR00133">
    <property type="entry name" value="GLHYDRLASE3"/>
</dbReference>
<name>A0A9D1T4F7_9FIRM</name>
<dbReference type="AlphaFoldDB" id="A0A9D1T4F7"/>
<evidence type="ECO:0000256" key="4">
    <source>
        <dbReference type="RuleBase" id="RU361161"/>
    </source>
</evidence>
<dbReference type="Pfam" id="PF01915">
    <property type="entry name" value="Glyco_hydro_3_C"/>
    <property type="match status" value="1"/>
</dbReference>
<dbReference type="PANTHER" id="PTHR42715">
    <property type="entry name" value="BETA-GLUCOSIDASE"/>
    <property type="match status" value="1"/>
</dbReference>
<dbReference type="PANTHER" id="PTHR42715:SF10">
    <property type="entry name" value="BETA-GLUCOSIDASE"/>
    <property type="match status" value="1"/>
</dbReference>
<gene>
    <name evidence="6" type="ORF">IAD28_05885</name>
</gene>
<dbReference type="InterPro" id="IPR036881">
    <property type="entry name" value="Glyco_hydro_3_C_sf"/>
</dbReference>
<evidence type="ECO:0000259" key="5">
    <source>
        <dbReference type="SMART" id="SM01217"/>
    </source>
</evidence>
<keyword evidence="4" id="KW-0326">Glycosidase</keyword>
<sequence length="782" mass="86032">MISMSDKLHSADILGSMPDIKVLVSSMTLEEKAGLTSGLDAWLTKAVERLGIPSVRMSDGPHGLRTEINGNTLKAVCFPTASMTASSFDRELLYEIGRELGRESREKGVNILLGPGINIKRSPLCGRNFEYFSEDPYLTGELGAEFVSGVQSEGVGTSLKHFFANSQEHRRMDSTSEMDDRTMREIYLAAFETVVKKSQPWTIMASYNRLGGIYSTANKKYITELLRDEWGFEGVVVSDWGATHDRAAAIEAGTDITMPAENTDGELCEAVRSGRLSESALDACCERILELVFKCVNAFKEEKTDYERGHQLAVKAARESIVLLKNDGVLPLSKDKRVLFVGGFAENPRFQGGGSSHVNAVKVISALEGARALGAAVDYLPGYKEQGFEADSCLHDEAVKAAGGYDAVVIFAGLPDRMETEGADRRIMSMPQAHNRLIEDICRENPNTIVVLHNGSPVEMPWHEGPSAILEAYLSGEGGGEAVSQTLYGLNCPSGHLSESFPVKLSDNPSYLYYFGEGDRVEYREGVFVGYRYYTTKELKTLYPFGHGLSYTSFEYSGLTVDSGSISEDEELKASVRVKNTGGMTGKAVVQLYVAPPRREVIRPVRELKGFEKVELAPGEEKTVSFTLSRRAFAHWESGFSDWRVEGGEYRIEICENAESVILSCPVEVRQLYPLRPASLNHGTSIGDFSDFEKGRRYVDKYLGRMLMGMRSVNFIPGEMVGVMEKCENLEKLDLDGLKKLAATIPGGMDAYWAARGMPVSTIAAFSGEEAKAELRAILEES</sequence>
<dbReference type="Gene3D" id="3.20.20.300">
    <property type="entry name" value="Glycoside hydrolase, family 3, N-terminal domain"/>
    <property type="match status" value="1"/>
</dbReference>
<dbReference type="Gene3D" id="2.60.40.10">
    <property type="entry name" value="Immunoglobulins"/>
    <property type="match status" value="1"/>
</dbReference>
<dbReference type="FunFam" id="2.60.40.10:FF:000495">
    <property type="entry name" value="Periplasmic beta-glucosidase"/>
    <property type="match status" value="1"/>
</dbReference>
<dbReference type="GO" id="GO:0008422">
    <property type="term" value="F:beta-glucosidase activity"/>
    <property type="evidence" value="ECO:0007669"/>
    <property type="project" value="UniProtKB-ARBA"/>
</dbReference>
<dbReference type="GO" id="GO:0005975">
    <property type="term" value="P:carbohydrate metabolic process"/>
    <property type="evidence" value="ECO:0007669"/>
    <property type="project" value="InterPro"/>
</dbReference>
<accession>A0A9D1T4F7</accession>
<dbReference type="InterPro" id="IPR026891">
    <property type="entry name" value="Fn3-like"/>
</dbReference>
<dbReference type="InterPro" id="IPR036962">
    <property type="entry name" value="Glyco_hydro_3_N_sf"/>
</dbReference>
<evidence type="ECO:0000256" key="2">
    <source>
        <dbReference type="ARBA" id="ARBA00022801"/>
    </source>
</evidence>
<feature type="domain" description="Fibronectin type III-like" evidence="5">
    <location>
        <begin position="588"/>
        <end position="658"/>
    </location>
</feature>